<dbReference type="EMBL" id="BQNB010019858">
    <property type="protein sequence ID" value="GJT89763.1"/>
    <property type="molecule type" value="Genomic_DNA"/>
</dbReference>
<accession>A0ABQ5HPG4</accession>
<dbReference type="Proteomes" id="UP001151760">
    <property type="component" value="Unassembled WGS sequence"/>
</dbReference>
<comment type="caution">
    <text evidence="2">The sequence shown here is derived from an EMBL/GenBank/DDBJ whole genome shotgun (WGS) entry which is preliminary data.</text>
</comment>
<keyword evidence="3" id="KW-1185">Reference proteome</keyword>
<sequence>MRRNINWADKGVTGIGRLHRFAVFKTKPMRGRSLESFIECGGPSFRPKSYICRSGARFVVNETDIQEKDKNKAKNDKTEHENEKSVKRSQSQP</sequence>
<feature type="compositionally biased region" description="Basic and acidic residues" evidence="1">
    <location>
        <begin position="67"/>
        <end position="86"/>
    </location>
</feature>
<evidence type="ECO:0000313" key="3">
    <source>
        <dbReference type="Proteomes" id="UP001151760"/>
    </source>
</evidence>
<protein>
    <submittedName>
        <fullName evidence="2">Uncharacterized protein</fullName>
    </submittedName>
</protein>
<name>A0ABQ5HPG4_9ASTR</name>
<reference evidence="2" key="2">
    <citation type="submission" date="2022-01" db="EMBL/GenBank/DDBJ databases">
        <authorList>
            <person name="Yamashiro T."/>
            <person name="Shiraishi A."/>
            <person name="Satake H."/>
            <person name="Nakayama K."/>
        </authorList>
    </citation>
    <scope>NUCLEOTIDE SEQUENCE</scope>
</reference>
<feature type="region of interest" description="Disordered" evidence="1">
    <location>
        <begin position="67"/>
        <end position="93"/>
    </location>
</feature>
<gene>
    <name evidence="2" type="ORF">Tco_1078608</name>
</gene>
<evidence type="ECO:0000313" key="2">
    <source>
        <dbReference type="EMBL" id="GJT89763.1"/>
    </source>
</evidence>
<evidence type="ECO:0000256" key="1">
    <source>
        <dbReference type="SAM" id="MobiDB-lite"/>
    </source>
</evidence>
<organism evidence="2 3">
    <name type="scientific">Tanacetum coccineum</name>
    <dbReference type="NCBI Taxonomy" id="301880"/>
    <lineage>
        <taxon>Eukaryota</taxon>
        <taxon>Viridiplantae</taxon>
        <taxon>Streptophyta</taxon>
        <taxon>Embryophyta</taxon>
        <taxon>Tracheophyta</taxon>
        <taxon>Spermatophyta</taxon>
        <taxon>Magnoliopsida</taxon>
        <taxon>eudicotyledons</taxon>
        <taxon>Gunneridae</taxon>
        <taxon>Pentapetalae</taxon>
        <taxon>asterids</taxon>
        <taxon>campanulids</taxon>
        <taxon>Asterales</taxon>
        <taxon>Asteraceae</taxon>
        <taxon>Asteroideae</taxon>
        <taxon>Anthemideae</taxon>
        <taxon>Anthemidinae</taxon>
        <taxon>Tanacetum</taxon>
    </lineage>
</organism>
<reference evidence="2" key="1">
    <citation type="journal article" date="2022" name="Int. J. Mol. Sci.">
        <title>Draft Genome of Tanacetum Coccineum: Genomic Comparison of Closely Related Tanacetum-Family Plants.</title>
        <authorList>
            <person name="Yamashiro T."/>
            <person name="Shiraishi A."/>
            <person name="Nakayama K."/>
            <person name="Satake H."/>
        </authorList>
    </citation>
    <scope>NUCLEOTIDE SEQUENCE</scope>
</reference>
<proteinExistence type="predicted"/>